<dbReference type="AlphaFoldDB" id="A0AAV3RS61"/>
<evidence type="ECO:0000313" key="3">
    <source>
        <dbReference type="Proteomes" id="UP001454036"/>
    </source>
</evidence>
<gene>
    <name evidence="2" type="ORF">LIER_30672</name>
</gene>
<comment type="caution">
    <text evidence="2">The sequence shown here is derived from an EMBL/GenBank/DDBJ whole genome shotgun (WGS) entry which is preliminary data.</text>
</comment>
<keyword evidence="1" id="KW-0812">Transmembrane</keyword>
<dbReference type="EMBL" id="BAABME010011083">
    <property type="protein sequence ID" value="GAA0183214.1"/>
    <property type="molecule type" value="Genomic_DNA"/>
</dbReference>
<dbReference type="Proteomes" id="UP001454036">
    <property type="component" value="Unassembled WGS sequence"/>
</dbReference>
<reference evidence="2 3" key="1">
    <citation type="submission" date="2024-01" db="EMBL/GenBank/DDBJ databases">
        <title>The complete chloroplast genome sequence of Lithospermum erythrorhizon: insights into the phylogenetic relationship among Boraginaceae species and the maternal lineages of purple gromwells.</title>
        <authorList>
            <person name="Okada T."/>
            <person name="Watanabe K."/>
        </authorList>
    </citation>
    <scope>NUCLEOTIDE SEQUENCE [LARGE SCALE GENOMIC DNA]</scope>
</reference>
<accession>A0AAV3RS61</accession>
<sequence length="69" mass="7942">MFKHGKFEHVKLAIQWSFVVLLSEILHWHTGCYCCFACGIALSRKMHKQESNNYPCFPAAAKTDKKSKP</sequence>
<keyword evidence="1" id="KW-1133">Transmembrane helix</keyword>
<evidence type="ECO:0000313" key="2">
    <source>
        <dbReference type="EMBL" id="GAA0183214.1"/>
    </source>
</evidence>
<proteinExistence type="predicted"/>
<protein>
    <submittedName>
        <fullName evidence="2">Uncharacterized protein</fullName>
    </submittedName>
</protein>
<keyword evidence="1" id="KW-0472">Membrane</keyword>
<keyword evidence="3" id="KW-1185">Reference proteome</keyword>
<feature type="transmembrane region" description="Helical" evidence="1">
    <location>
        <begin position="25"/>
        <end position="42"/>
    </location>
</feature>
<evidence type="ECO:0000256" key="1">
    <source>
        <dbReference type="SAM" id="Phobius"/>
    </source>
</evidence>
<organism evidence="2 3">
    <name type="scientific">Lithospermum erythrorhizon</name>
    <name type="common">Purple gromwell</name>
    <name type="synonym">Lithospermum officinale var. erythrorhizon</name>
    <dbReference type="NCBI Taxonomy" id="34254"/>
    <lineage>
        <taxon>Eukaryota</taxon>
        <taxon>Viridiplantae</taxon>
        <taxon>Streptophyta</taxon>
        <taxon>Embryophyta</taxon>
        <taxon>Tracheophyta</taxon>
        <taxon>Spermatophyta</taxon>
        <taxon>Magnoliopsida</taxon>
        <taxon>eudicotyledons</taxon>
        <taxon>Gunneridae</taxon>
        <taxon>Pentapetalae</taxon>
        <taxon>asterids</taxon>
        <taxon>lamiids</taxon>
        <taxon>Boraginales</taxon>
        <taxon>Boraginaceae</taxon>
        <taxon>Boraginoideae</taxon>
        <taxon>Lithospermeae</taxon>
        <taxon>Lithospermum</taxon>
    </lineage>
</organism>
<name>A0AAV3RS61_LITER</name>